<keyword evidence="2 7" id="KW-0812">Transmembrane</keyword>
<keyword evidence="5" id="KW-0443">Lipid metabolism</keyword>
<reference evidence="9 10" key="1">
    <citation type="submission" date="2016-10" db="EMBL/GenBank/DDBJ databases">
        <authorList>
            <person name="de Groot N.N."/>
        </authorList>
    </citation>
    <scope>NUCLEOTIDE SEQUENCE [LARGE SCALE GENOMIC DNA]</scope>
    <source>
        <strain evidence="9 10">DSM 15345</strain>
    </source>
</reference>
<name>A0A1H4BU96_9RHOB</name>
<dbReference type="PANTHER" id="PTHR21624:SF1">
    <property type="entry name" value="ALKYLGLYCEROL MONOOXYGENASE"/>
    <property type="match status" value="1"/>
</dbReference>
<dbReference type="GO" id="GO:0006643">
    <property type="term" value="P:membrane lipid metabolic process"/>
    <property type="evidence" value="ECO:0007669"/>
    <property type="project" value="TreeGrafter"/>
</dbReference>
<accession>A0A1H4BU96</accession>
<feature type="transmembrane region" description="Helical" evidence="7">
    <location>
        <begin position="78"/>
        <end position="99"/>
    </location>
</feature>
<evidence type="ECO:0000259" key="8">
    <source>
        <dbReference type="Pfam" id="PF04116"/>
    </source>
</evidence>
<feature type="domain" description="Fatty acid hydroxylase" evidence="8">
    <location>
        <begin position="87"/>
        <end position="223"/>
    </location>
</feature>
<dbReference type="GO" id="GO:0008610">
    <property type="term" value="P:lipid biosynthetic process"/>
    <property type="evidence" value="ECO:0007669"/>
    <property type="project" value="InterPro"/>
</dbReference>
<dbReference type="OrthoDB" id="9770329at2"/>
<dbReference type="InterPro" id="IPR006694">
    <property type="entry name" value="Fatty_acid_hydroxylase"/>
</dbReference>
<comment type="subcellular location">
    <subcellularLocation>
        <location evidence="1">Endomembrane system</location>
        <topology evidence="1">Multi-pass membrane protein</topology>
    </subcellularLocation>
</comment>
<dbReference type="GO" id="GO:0005506">
    <property type="term" value="F:iron ion binding"/>
    <property type="evidence" value="ECO:0007669"/>
    <property type="project" value="InterPro"/>
</dbReference>
<gene>
    <name evidence="9" type="ORF">SAMN05444370_10647</name>
</gene>
<evidence type="ECO:0000313" key="9">
    <source>
        <dbReference type="EMBL" id="SEA51745.1"/>
    </source>
</evidence>
<evidence type="ECO:0000256" key="5">
    <source>
        <dbReference type="ARBA" id="ARBA00023098"/>
    </source>
</evidence>
<evidence type="ECO:0000256" key="1">
    <source>
        <dbReference type="ARBA" id="ARBA00004127"/>
    </source>
</evidence>
<keyword evidence="3 7" id="KW-1133">Transmembrane helix</keyword>
<dbReference type="EMBL" id="FNQM01000006">
    <property type="protein sequence ID" value="SEA51745.1"/>
    <property type="molecule type" value="Genomic_DNA"/>
</dbReference>
<evidence type="ECO:0000313" key="10">
    <source>
        <dbReference type="Proteomes" id="UP000198703"/>
    </source>
</evidence>
<dbReference type="STRING" id="89524.SAMN05444370_10647"/>
<dbReference type="PANTHER" id="PTHR21624">
    <property type="entry name" value="STEROL DESATURASE-RELATED PROTEIN"/>
    <property type="match status" value="1"/>
</dbReference>
<protein>
    <submittedName>
        <fullName evidence="9">Sterol desaturase/sphingolipid hydroxylase, fatty acid hydroxylase superfamily</fullName>
    </submittedName>
</protein>
<sequence length="270" mass="30250">MDWEPALRLSVFLGVFGAMAALELFAPRRALEQPKPRRWTTNWAIAALDTVAVRLLFPLAAVGAALDAQAQGWGLFNALAWPAWIEFALTLVILDFAIWAQHVASHHVPALWRLHQVHHADPDIDVTTAIRFHPGEIALSMALKIALVYALGPAALAVVAFEVILNGCAMFNHANIRLPDRLDRWLRLVIVTPDMHRVHHSVDRREHDTNFGFNLSVWDRLFGVYLAQPAGGHDGMKIGLAPWRSGEPSRLWFSLGLPFRRLRGGSLERR</sequence>
<dbReference type="GO" id="GO:0016020">
    <property type="term" value="C:membrane"/>
    <property type="evidence" value="ECO:0007669"/>
    <property type="project" value="GOC"/>
</dbReference>
<dbReference type="Proteomes" id="UP000198703">
    <property type="component" value="Unassembled WGS sequence"/>
</dbReference>
<feature type="transmembrane region" description="Helical" evidence="7">
    <location>
        <begin position="146"/>
        <end position="165"/>
    </location>
</feature>
<keyword evidence="10" id="KW-1185">Reference proteome</keyword>
<dbReference type="RefSeq" id="WP_093253482.1">
    <property type="nucleotide sequence ID" value="NZ_FNQM01000006.1"/>
</dbReference>
<keyword evidence="6 7" id="KW-0472">Membrane</keyword>
<evidence type="ECO:0000256" key="3">
    <source>
        <dbReference type="ARBA" id="ARBA00022989"/>
    </source>
</evidence>
<dbReference type="GO" id="GO:0012505">
    <property type="term" value="C:endomembrane system"/>
    <property type="evidence" value="ECO:0007669"/>
    <property type="project" value="UniProtKB-SubCell"/>
</dbReference>
<dbReference type="GO" id="GO:0050479">
    <property type="term" value="F:glyceryl-ether monooxygenase activity"/>
    <property type="evidence" value="ECO:0007669"/>
    <property type="project" value="TreeGrafter"/>
</dbReference>
<evidence type="ECO:0000256" key="6">
    <source>
        <dbReference type="ARBA" id="ARBA00023136"/>
    </source>
</evidence>
<evidence type="ECO:0000256" key="2">
    <source>
        <dbReference type="ARBA" id="ARBA00022692"/>
    </source>
</evidence>
<keyword evidence="4" id="KW-0560">Oxidoreductase</keyword>
<dbReference type="Pfam" id="PF04116">
    <property type="entry name" value="FA_hydroxylase"/>
    <property type="match status" value="1"/>
</dbReference>
<evidence type="ECO:0000256" key="4">
    <source>
        <dbReference type="ARBA" id="ARBA00023002"/>
    </source>
</evidence>
<proteinExistence type="predicted"/>
<dbReference type="InterPro" id="IPR051689">
    <property type="entry name" value="Sterol_desaturase/TMEM195"/>
</dbReference>
<feature type="transmembrane region" description="Helical" evidence="7">
    <location>
        <begin position="46"/>
        <end position="66"/>
    </location>
</feature>
<organism evidence="9 10">
    <name type="scientific">Rubrimonas cliftonensis</name>
    <dbReference type="NCBI Taxonomy" id="89524"/>
    <lineage>
        <taxon>Bacteria</taxon>
        <taxon>Pseudomonadati</taxon>
        <taxon>Pseudomonadota</taxon>
        <taxon>Alphaproteobacteria</taxon>
        <taxon>Rhodobacterales</taxon>
        <taxon>Paracoccaceae</taxon>
        <taxon>Rubrimonas</taxon>
    </lineage>
</organism>
<evidence type="ECO:0000256" key="7">
    <source>
        <dbReference type="SAM" id="Phobius"/>
    </source>
</evidence>
<feature type="transmembrane region" description="Helical" evidence="7">
    <location>
        <begin position="6"/>
        <end position="25"/>
    </location>
</feature>
<dbReference type="AlphaFoldDB" id="A0A1H4BU96"/>